<organism evidence="2 3">
    <name type="scientific">Macrococcus hajekii</name>
    <dbReference type="NCBI Taxonomy" id="198482"/>
    <lineage>
        <taxon>Bacteria</taxon>
        <taxon>Bacillati</taxon>
        <taxon>Bacillota</taxon>
        <taxon>Bacilli</taxon>
        <taxon>Bacillales</taxon>
        <taxon>Staphylococcaceae</taxon>
        <taxon>Macrococcus</taxon>
    </lineage>
</organism>
<keyword evidence="3" id="KW-1185">Reference proteome</keyword>
<dbReference type="EMBL" id="SCWE01000002">
    <property type="protein sequence ID" value="TDM01799.1"/>
    <property type="molecule type" value="Genomic_DNA"/>
</dbReference>
<evidence type="ECO:0000313" key="2">
    <source>
        <dbReference type="EMBL" id="TDM01799.1"/>
    </source>
</evidence>
<feature type="domain" description="AAA+ ATPase" evidence="1">
    <location>
        <begin position="28"/>
        <end position="340"/>
    </location>
</feature>
<dbReference type="PANTHER" id="PTHR43581">
    <property type="entry name" value="ATP/GTP PHOSPHATASE"/>
    <property type="match status" value="1"/>
</dbReference>
<dbReference type="InterPro" id="IPR041685">
    <property type="entry name" value="AAA_GajA/Old/RecF-like"/>
</dbReference>
<evidence type="ECO:0000313" key="3">
    <source>
        <dbReference type="Proteomes" id="UP000295328"/>
    </source>
</evidence>
<dbReference type="AlphaFoldDB" id="A0A4R6BJC4"/>
<dbReference type="InterPro" id="IPR003593">
    <property type="entry name" value="AAA+_ATPase"/>
</dbReference>
<reference evidence="2 3" key="1">
    <citation type="submission" date="2019-01" db="EMBL/GenBank/DDBJ databases">
        <title>Draft genome sequences of the type strains of six Macrococcus species.</title>
        <authorList>
            <person name="Mazhar S."/>
            <person name="Altermann E."/>
            <person name="Hill C."/>
            <person name="Mcauliffe O."/>
        </authorList>
    </citation>
    <scope>NUCLEOTIDE SEQUENCE [LARGE SCALE GENOMIC DNA]</scope>
    <source>
        <strain evidence="2 3">CCM4809</strain>
    </source>
</reference>
<evidence type="ECO:0000259" key="1">
    <source>
        <dbReference type="SMART" id="SM00382"/>
    </source>
</evidence>
<dbReference type="PANTHER" id="PTHR43581:SF4">
    <property type="entry name" value="ATP_GTP PHOSPHATASE"/>
    <property type="match status" value="1"/>
</dbReference>
<comment type="caution">
    <text evidence="2">The sequence shown here is derived from an EMBL/GenBank/DDBJ whole genome shotgun (WGS) entry which is preliminary data.</text>
</comment>
<dbReference type="InterPro" id="IPR051396">
    <property type="entry name" value="Bact_Antivir_Def_Nuclease"/>
</dbReference>
<dbReference type="SMART" id="SM00382">
    <property type="entry name" value="AAA"/>
    <property type="match status" value="1"/>
</dbReference>
<dbReference type="Gene3D" id="3.40.50.300">
    <property type="entry name" value="P-loop containing nucleotide triphosphate hydrolases"/>
    <property type="match status" value="2"/>
</dbReference>
<sequence>MAGSNKISITSIEINDFRIIENAHIKPGQLINVITGKNGTGKSTILGMIAQGFSFNNQVIDIEEFECVKNLSKDEISKLKAKPNKTQLEKEKIQMYNSLLTLFGQNFESKSNEHFKMSDLDKRGVKHCKIELSNGVAFDIESTNHDRKLPRLVTRRENSISSNYVFPVIYLGLGRVSPLIQSNKNNDIELDLSQEEKVMIHNLYESILLKRYDNNLKSINTDLKNKNTAAFIEEDKTIQMISSGEDNIGQILFALFSFRKLKNALGDNYKGGILIIDEIDATLYAAAQNKLLDVLINKAREFKIQIFFTTHSLSLLEYIYSLKLESKYRPNSIKIISTFLNDSKKLEVKVDPQLKDLMNEFLIINKEKLLIDKINLYVEDAEAEYIFKKLIRGEKYNNKPISSLVNFQKVKLSCTNYQTLYKANINEFKYNSIVCLDSDIPFDISKMKNFVSLPGKKENPEEFVFNILKDENSEFWKENKDYTYQMFMHNSYYNVIQSIRNGSYNEEHKNVSGGPHYNKPPRVVWKEWFRIEKDNWKKSDPILYWAKNNVEEKQIFITKLKEVLKYTMKNNKIIIEE</sequence>
<dbReference type="RefSeq" id="WP_133429819.1">
    <property type="nucleotide sequence ID" value="NZ_BMCC01000003.1"/>
</dbReference>
<dbReference type="InterPro" id="IPR027417">
    <property type="entry name" value="P-loop_NTPase"/>
</dbReference>
<dbReference type="OrthoDB" id="9809324at2"/>
<dbReference type="Proteomes" id="UP000295328">
    <property type="component" value="Unassembled WGS sequence"/>
</dbReference>
<name>A0A4R6BJC4_9STAP</name>
<proteinExistence type="predicted"/>
<dbReference type="Pfam" id="PF13175">
    <property type="entry name" value="AAA_15"/>
    <property type="match status" value="1"/>
</dbReference>
<gene>
    <name evidence="2" type="ORF">ERX37_06215</name>
</gene>
<accession>A0A4R6BJC4</accession>
<dbReference type="GO" id="GO:0005524">
    <property type="term" value="F:ATP binding"/>
    <property type="evidence" value="ECO:0007669"/>
    <property type="project" value="InterPro"/>
</dbReference>
<protein>
    <submittedName>
        <fullName evidence="2">AAA family ATPase</fullName>
    </submittedName>
</protein>
<dbReference type="SUPFAM" id="SSF52540">
    <property type="entry name" value="P-loop containing nucleoside triphosphate hydrolases"/>
    <property type="match status" value="1"/>
</dbReference>
<dbReference type="GO" id="GO:0016887">
    <property type="term" value="F:ATP hydrolysis activity"/>
    <property type="evidence" value="ECO:0007669"/>
    <property type="project" value="InterPro"/>
</dbReference>